<organism evidence="1 2">
    <name type="scientific">Planococcus chinensis</name>
    <dbReference type="NCBI Taxonomy" id="272917"/>
    <lineage>
        <taxon>Bacteria</taxon>
        <taxon>Bacillati</taxon>
        <taxon>Bacillota</taxon>
        <taxon>Bacilli</taxon>
        <taxon>Bacillales</taxon>
        <taxon>Caryophanaceae</taxon>
        <taxon>Planococcus</taxon>
    </lineage>
</organism>
<comment type="caution">
    <text evidence="1">The sequence shown here is derived from an EMBL/GenBank/DDBJ whole genome shotgun (WGS) entry which is preliminary data.</text>
</comment>
<gene>
    <name evidence="1" type="ORF">ACFSDB_04075</name>
</gene>
<name>A0ABW4QEU3_9BACL</name>
<dbReference type="EMBL" id="JBHUFW010000004">
    <property type="protein sequence ID" value="MFD1862091.1"/>
    <property type="molecule type" value="Genomic_DNA"/>
</dbReference>
<dbReference type="InterPro" id="IPR054199">
    <property type="entry name" value="DUF6904"/>
</dbReference>
<dbReference type="RefSeq" id="WP_204890859.1">
    <property type="nucleotide sequence ID" value="NZ_JBHUFW010000004.1"/>
</dbReference>
<reference evidence="2" key="1">
    <citation type="journal article" date="2019" name="Int. J. Syst. Evol. Microbiol.">
        <title>The Global Catalogue of Microorganisms (GCM) 10K type strain sequencing project: providing services to taxonomists for standard genome sequencing and annotation.</title>
        <authorList>
            <consortium name="The Broad Institute Genomics Platform"/>
            <consortium name="The Broad Institute Genome Sequencing Center for Infectious Disease"/>
            <person name="Wu L."/>
            <person name="Ma J."/>
        </authorList>
    </citation>
    <scope>NUCLEOTIDE SEQUENCE [LARGE SCALE GENOMIC DNA]</scope>
    <source>
        <strain evidence="2">CGMCC 1.15475</strain>
    </source>
</reference>
<sequence length="227" mass="26315">MIRIEHTPKHAGARISGDFYDFEDLYDALHQIAQDEEELEGYGASRLRILSICYEMRQALMGNRGTREVPNGSGTNLYYTVDVLWPEMLFISFVLNDFIGHYDALHDWDPDVAAVRKFQSAVARCLADTLPPARFRDLKKYINPHGMFAKNKYQSYLVQYVDSLNIEHLRLPPHKRLSHISAAAKCIGELDHFYYAFRSEFLDASEETGVHVSQLRYGEEYPDEIEW</sequence>
<dbReference type="Proteomes" id="UP001597273">
    <property type="component" value="Unassembled WGS sequence"/>
</dbReference>
<protein>
    <submittedName>
        <fullName evidence="1">DUF6904 family protein</fullName>
    </submittedName>
</protein>
<dbReference type="Pfam" id="PF21845">
    <property type="entry name" value="DUF6904"/>
    <property type="match status" value="1"/>
</dbReference>
<evidence type="ECO:0000313" key="2">
    <source>
        <dbReference type="Proteomes" id="UP001597273"/>
    </source>
</evidence>
<evidence type="ECO:0000313" key="1">
    <source>
        <dbReference type="EMBL" id="MFD1862091.1"/>
    </source>
</evidence>
<keyword evidence="2" id="KW-1185">Reference proteome</keyword>
<proteinExistence type="predicted"/>
<accession>A0ABW4QEU3</accession>